<comment type="caution">
    <text evidence="1">The sequence shown here is derived from an EMBL/GenBank/DDBJ whole genome shotgun (WGS) entry which is preliminary data.</text>
</comment>
<protein>
    <submittedName>
        <fullName evidence="1">Uncharacterized protein</fullName>
    </submittedName>
</protein>
<sequence length="73" mass="8710">MLHEMNRNPSCPQIYQLQTELQKKITENEFQQRRSLRRADAAETPQLQEEVRSLRSRLVKAEKLDPVRKIAYT</sequence>
<evidence type="ECO:0000313" key="1">
    <source>
        <dbReference type="EMBL" id="TNN21573.1"/>
    </source>
</evidence>
<organism evidence="1 2">
    <name type="scientific">Liparis tanakae</name>
    <name type="common">Tanaka's snailfish</name>
    <dbReference type="NCBI Taxonomy" id="230148"/>
    <lineage>
        <taxon>Eukaryota</taxon>
        <taxon>Metazoa</taxon>
        <taxon>Chordata</taxon>
        <taxon>Craniata</taxon>
        <taxon>Vertebrata</taxon>
        <taxon>Euteleostomi</taxon>
        <taxon>Actinopterygii</taxon>
        <taxon>Neopterygii</taxon>
        <taxon>Teleostei</taxon>
        <taxon>Neoteleostei</taxon>
        <taxon>Acanthomorphata</taxon>
        <taxon>Eupercaria</taxon>
        <taxon>Perciformes</taxon>
        <taxon>Cottioidei</taxon>
        <taxon>Cottales</taxon>
        <taxon>Liparidae</taxon>
        <taxon>Liparis</taxon>
    </lineage>
</organism>
<gene>
    <name evidence="1" type="ORF">EYF80_068316</name>
</gene>
<proteinExistence type="predicted"/>
<dbReference type="EMBL" id="SRLO01027199">
    <property type="protein sequence ID" value="TNN21573.1"/>
    <property type="molecule type" value="Genomic_DNA"/>
</dbReference>
<name>A0A4Z2DYD8_9TELE</name>
<reference evidence="1 2" key="1">
    <citation type="submission" date="2019-03" db="EMBL/GenBank/DDBJ databases">
        <title>First draft genome of Liparis tanakae, snailfish: a comprehensive survey of snailfish specific genes.</title>
        <authorList>
            <person name="Kim W."/>
            <person name="Song I."/>
            <person name="Jeong J.-H."/>
            <person name="Kim D."/>
            <person name="Kim S."/>
            <person name="Ryu S."/>
            <person name="Song J.Y."/>
            <person name="Lee S.K."/>
        </authorList>
    </citation>
    <scope>NUCLEOTIDE SEQUENCE [LARGE SCALE GENOMIC DNA]</scope>
    <source>
        <tissue evidence="1">Muscle</tissue>
    </source>
</reference>
<dbReference type="Proteomes" id="UP000314294">
    <property type="component" value="Unassembled WGS sequence"/>
</dbReference>
<accession>A0A4Z2DYD8</accession>
<evidence type="ECO:0000313" key="2">
    <source>
        <dbReference type="Proteomes" id="UP000314294"/>
    </source>
</evidence>
<keyword evidence="2" id="KW-1185">Reference proteome</keyword>
<dbReference type="AlphaFoldDB" id="A0A4Z2DYD8"/>